<gene>
    <name evidence="2" type="ORF">PTTG_27190</name>
</gene>
<protein>
    <submittedName>
        <fullName evidence="2 3">Uncharacterized protein</fullName>
    </submittedName>
</protein>
<organism evidence="2">
    <name type="scientific">Puccinia triticina (isolate 1-1 / race 1 (BBBD))</name>
    <name type="common">Brown leaf rust fungus</name>
    <dbReference type="NCBI Taxonomy" id="630390"/>
    <lineage>
        <taxon>Eukaryota</taxon>
        <taxon>Fungi</taxon>
        <taxon>Dikarya</taxon>
        <taxon>Basidiomycota</taxon>
        <taxon>Pucciniomycotina</taxon>
        <taxon>Pucciniomycetes</taxon>
        <taxon>Pucciniales</taxon>
        <taxon>Pucciniaceae</taxon>
        <taxon>Puccinia</taxon>
    </lineage>
</organism>
<feature type="region of interest" description="Disordered" evidence="1">
    <location>
        <begin position="155"/>
        <end position="228"/>
    </location>
</feature>
<dbReference type="STRING" id="630390.A0A180GN75"/>
<feature type="region of interest" description="Disordered" evidence="1">
    <location>
        <begin position="1"/>
        <end position="143"/>
    </location>
</feature>
<keyword evidence="4" id="KW-1185">Reference proteome</keyword>
<reference evidence="3 4" key="3">
    <citation type="journal article" date="2017" name="G3 (Bethesda)">
        <title>Comparative analysis highlights variable genome content of wheat rusts and divergence of the mating loci.</title>
        <authorList>
            <person name="Cuomo C.A."/>
            <person name="Bakkeren G."/>
            <person name="Khalil H.B."/>
            <person name="Panwar V."/>
            <person name="Joly D."/>
            <person name="Linning R."/>
            <person name="Sakthikumar S."/>
            <person name="Song X."/>
            <person name="Adiconis X."/>
            <person name="Fan L."/>
            <person name="Goldberg J.M."/>
            <person name="Levin J.Z."/>
            <person name="Young S."/>
            <person name="Zeng Q."/>
            <person name="Anikster Y."/>
            <person name="Bruce M."/>
            <person name="Wang M."/>
            <person name="Yin C."/>
            <person name="McCallum B."/>
            <person name="Szabo L.J."/>
            <person name="Hulbert S."/>
            <person name="Chen X."/>
            <person name="Fellers J.P."/>
        </authorList>
    </citation>
    <scope>NUCLEOTIDE SEQUENCE</scope>
    <source>
        <strain evidence="3">isolate 1-1 / race 1 (BBBD)</strain>
        <strain evidence="4">Isolate 1-1 / race 1 (BBBD)</strain>
    </source>
</reference>
<name>A0A180GN75_PUCT1</name>
<dbReference type="EnsemblFungi" id="PTTG_27190-t43_1">
    <property type="protein sequence ID" value="PTTG_27190-t43_1-p1"/>
    <property type="gene ID" value="PTTG_27190"/>
</dbReference>
<reference evidence="2" key="1">
    <citation type="submission" date="2009-11" db="EMBL/GenBank/DDBJ databases">
        <authorList>
            <consortium name="The Broad Institute Genome Sequencing Platform"/>
            <person name="Ward D."/>
            <person name="Feldgarden M."/>
            <person name="Earl A."/>
            <person name="Young S.K."/>
            <person name="Zeng Q."/>
            <person name="Koehrsen M."/>
            <person name="Alvarado L."/>
            <person name="Berlin A."/>
            <person name="Bochicchio J."/>
            <person name="Borenstein D."/>
            <person name="Chapman S.B."/>
            <person name="Chen Z."/>
            <person name="Engels R."/>
            <person name="Freedman E."/>
            <person name="Gellesch M."/>
            <person name="Goldberg J."/>
            <person name="Griggs A."/>
            <person name="Gujja S."/>
            <person name="Heilman E."/>
            <person name="Heiman D."/>
            <person name="Hepburn T."/>
            <person name="Howarth C."/>
            <person name="Jen D."/>
            <person name="Larson L."/>
            <person name="Lewis B."/>
            <person name="Mehta T."/>
            <person name="Park D."/>
            <person name="Pearson M."/>
            <person name="Roberts A."/>
            <person name="Saif S."/>
            <person name="Shea T."/>
            <person name="Shenoy N."/>
            <person name="Sisk P."/>
            <person name="Stolte C."/>
            <person name="Sykes S."/>
            <person name="Thomson T."/>
            <person name="Walk T."/>
            <person name="White J."/>
            <person name="Yandava C."/>
            <person name="Izard J."/>
            <person name="Baranova O.V."/>
            <person name="Blanton J.M."/>
            <person name="Tanner A.C."/>
            <person name="Dewhirst F.E."/>
            <person name="Haas B."/>
            <person name="Nusbaum C."/>
            <person name="Birren B."/>
        </authorList>
    </citation>
    <scope>NUCLEOTIDE SEQUENCE [LARGE SCALE GENOMIC DNA]</scope>
    <source>
        <strain evidence="2">1-1 BBBD Race 1</strain>
    </source>
</reference>
<reference evidence="2" key="2">
    <citation type="submission" date="2016-05" db="EMBL/GenBank/DDBJ databases">
        <title>Comparative analysis highlights variable genome content of wheat rusts and divergence of the mating loci.</title>
        <authorList>
            <person name="Cuomo C.A."/>
            <person name="Bakkeren G."/>
            <person name="Szabo L."/>
            <person name="Khalil H."/>
            <person name="Joly D."/>
            <person name="Goldberg J."/>
            <person name="Young S."/>
            <person name="Zeng Q."/>
            <person name="Fellers J."/>
        </authorList>
    </citation>
    <scope>NUCLEOTIDE SEQUENCE [LARGE SCALE GENOMIC DNA]</scope>
    <source>
        <strain evidence="2">1-1 BBBD Race 1</strain>
    </source>
</reference>
<feature type="compositionally biased region" description="Basic residues" evidence="1">
    <location>
        <begin position="1"/>
        <end position="10"/>
    </location>
</feature>
<evidence type="ECO:0000313" key="2">
    <source>
        <dbReference type="EMBL" id="OAV93869.1"/>
    </source>
</evidence>
<dbReference type="VEuPathDB" id="FungiDB:PTTG_27190"/>
<evidence type="ECO:0000313" key="3">
    <source>
        <dbReference type="EnsemblFungi" id="PTTG_27190-t43_1-p1"/>
    </source>
</evidence>
<feature type="compositionally biased region" description="Polar residues" evidence="1">
    <location>
        <begin position="63"/>
        <end position="84"/>
    </location>
</feature>
<dbReference type="AlphaFoldDB" id="A0A180GN75"/>
<evidence type="ECO:0000313" key="4">
    <source>
        <dbReference type="Proteomes" id="UP000005240"/>
    </source>
</evidence>
<feature type="compositionally biased region" description="Polar residues" evidence="1">
    <location>
        <begin position="108"/>
        <end position="143"/>
    </location>
</feature>
<feature type="compositionally biased region" description="Acidic residues" evidence="1">
    <location>
        <begin position="22"/>
        <end position="35"/>
    </location>
</feature>
<accession>A0A180GN75</accession>
<feature type="compositionally biased region" description="Polar residues" evidence="1">
    <location>
        <begin position="195"/>
        <end position="223"/>
    </location>
</feature>
<reference evidence="3" key="4">
    <citation type="submission" date="2025-05" db="UniProtKB">
        <authorList>
            <consortium name="EnsemblFungi"/>
        </authorList>
    </citation>
    <scope>IDENTIFICATION</scope>
    <source>
        <strain evidence="3">isolate 1-1 / race 1 (BBBD)</strain>
    </source>
</reference>
<dbReference type="OrthoDB" id="2514428at2759"/>
<proteinExistence type="predicted"/>
<evidence type="ECO:0000256" key="1">
    <source>
        <dbReference type="SAM" id="MobiDB-lite"/>
    </source>
</evidence>
<dbReference type="EMBL" id="ADAS02000046">
    <property type="protein sequence ID" value="OAV93869.1"/>
    <property type="molecule type" value="Genomic_DNA"/>
</dbReference>
<sequence>MQEACRKRKRDVSEGKPIPPEDLIDLTNEDDDIEDGPNSTHTAMSLKRFCGSDVALSDAKPNGLSSEAHQDTPSASQPNPSVLNATPPPADGNSHISTPSLAAPPLAQDTNNLSAMTPPTKTSNILSNPEHLGSSTNTTIPTGQEVASNISGANSKAAEVNPNQAAQPTCEGADSNQSAPNLTRPEDSSAPGAPATTSPMVTVLPRSTDTRSTVPPDTAQTPPDSIIKDDTVRDEVHSILKTFQGHLNRQKFKQGHLAVHTFINQRVKSLPNRVPPTTLPQFSLVQSASSHNVWLKDIQNYLETVLLTSSDEPWFSPNMIDIPTLKSAKLAVLKANISARLDASQAQEFTVKPPSLGDLTDNNLGSHVQILQYLHGCKTNTLASSEDPNKMRNDMTLKPLYQLHDSIINIFITYSIICGSAVANTEPASDGASGQDLILQKKELDQYRSRHNYSPFCLYLMAGVRSLILAPNNRQFASGTSALGVLASVEHIFKKTVPQPTGLEPVWKRLGAYIDNLVIDSFLTPNCLFNFRRPEITQLAQAITADFLVYLEAQFPEKKFQLPCALSAK</sequence>
<dbReference type="Proteomes" id="UP000005240">
    <property type="component" value="Unassembled WGS sequence"/>
</dbReference>